<dbReference type="OrthoDB" id="7349010at2"/>
<evidence type="ECO:0000313" key="2">
    <source>
        <dbReference type="EMBL" id="TDG03194.1"/>
    </source>
</evidence>
<dbReference type="EMBL" id="SMOD01000045">
    <property type="protein sequence ID" value="TDG03194.1"/>
    <property type="molecule type" value="Genomic_DNA"/>
</dbReference>
<evidence type="ECO:0000259" key="1">
    <source>
        <dbReference type="Pfam" id="PF01814"/>
    </source>
</evidence>
<dbReference type="Proteomes" id="UP000295606">
    <property type="component" value="Unassembled WGS sequence"/>
</dbReference>
<accession>A0A4R5L6B8</accession>
<proteinExistence type="predicted"/>
<comment type="caution">
    <text evidence="2">The sequence shown here is derived from an EMBL/GenBank/DDBJ whole genome shotgun (WGS) entry which is preliminary data.</text>
</comment>
<protein>
    <submittedName>
        <fullName evidence="2">Hemerythrin domain-containing protein</fullName>
    </submittedName>
</protein>
<dbReference type="Gene3D" id="1.20.120.520">
    <property type="entry name" value="nmb1532 protein domain like"/>
    <property type="match status" value="1"/>
</dbReference>
<dbReference type="AlphaFoldDB" id="A0A4R5L6B8"/>
<organism evidence="2 3">
    <name type="scientific">Paraburkholderia guartelaensis</name>
    <dbReference type="NCBI Taxonomy" id="2546446"/>
    <lineage>
        <taxon>Bacteria</taxon>
        <taxon>Pseudomonadati</taxon>
        <taxon>Pseudomonadota</taxon>
        <taxon>Betaproteobacteria</taxon>
        <taxon>Burkholderiales</taxon>
        <taxon>Burkholderiaceae</taxon>
        <taxon>Paraburkholderia</taxon>
    </lineage>
</organism>
<sequence>MANIIDNLIAEHRRLEGLVRLLERQSTLRDAQAAANSALVVDALYYLTQFPDVNHHALENRIIGKLLEKNALAHELGSELSAQHATLALHGHELIQDIESLMRDENMSRELLEFRIRLYAERLRHNMAFEELTIFPIATRHLESDEWSAILQASPIRSADPLFQTPVHERFVQLHHVIAAEAGCSCQGAATNRRSHS</sequence>
<dbReference type="InterPro" id="IPR012312">
    <property type="entry name" value="Hemerythrin-like"/>
</dbReference>
<evidence type="ECO:0000313" key="3">
    <source>
        <dbReference type="Proteomes" id="UP000295606"/>
    </source>
</evidence>
<reference evidence="2 3" key="1">
    <citation type="submission" date="2019-03" db="EMBL/GenBank/DDBJ databases">
        <title>Paraburkholderia sp. isolated from native Mimosa gymnas in Guartela State Park, Brazil.</title>
        <authorList>
            <person name="Paulitsch F."/>
            <person name="Hungria M."/>
            <person name="Delamuta J.R.M."/>
            <person name="Ribeiro R.A."/>
            <person name="Dall'Agnol R."/>
            <person name="Silva J.S.B."/>
        </authorList>
    </citation>
    <scope>NUCLEOTIDE SEQUENCE [LARGE SCALE GENOMIC DNA]</scope>
    <source>
        <strain evidence="2 3">CNPSo 3008</strain>
    </source>
</reference>
<feature type="domain" description="Hemerythrin-like" evidence="1">
    <location>
        <begin position="4"/>
        <end position="138"/>
    </location>
</feature>
<dbReference type="Pfam" id="PF01814">
    <property type="entry name" value="Hemerythrin"/>
    <property type="match status" value="1"/>
</dbReference>
<dbReference type="RefSeq" id="WP_133188872.1">
    <property type="nucleotide sequence ID" value="NZ_SMOD01000045.1"/>
</dbReference>
<name>A0A4R5L6B8_9BURK</name>
<gene>
    <name evidence="2" type="ORF">E1N52_36220</name>
</gene>